<gene>
    <name evidence="1" type="ORF">DKG74_17115</name>
</gene>
<accession>A0A317E078</accession>
<protein>
    <recommendedName>
        <fullName evidence="3">SRPBCC family protein</fullName>
    </recommendedName>
</protein>
<dbReference type="Pfam" id="PF10604">
    <property type="entry name" value="Polyketide_cyc2"/>
    <property type="match status" value="1"/>
</dbReference>
<name>A0A317E078_9PROT</name>
<dbReference type="OrthoDB" id="1364128at2"/>
<dbReference type="EMBL" id="QGLE01000011">
    <property type="protein sequence ID" value="PWR19510.1"/>
    <property type="molecule type" value="Genomic_DNA"/>
</dbReference>
<sequence length="145" mass="15060">MKVGVSIAIPHPAADVWSLAGGFDLLPAISTNTACSRLEDGGRLRVLVNRDGSILWERMLDFDDAAMTLAYEITDAKAFSGAYGRGYRGRVTIESAAVGASLFRYEADFEPAAGVSEAAAKAAVEAFAADCAAGIGRALEAGTRG</sequence>
<dbReference type="AlphaFoldDB" id="A0A317E078"/>
<evidence type="ECO:0008006" key="3">
    <source>
        <dbReference type="Google" id="ProtNLM"/>
    </source>
</evidence>
<dbReference type="CDD" id="cd07821">
    <property type="entry name" value="PYR_PYL_RCAR_like"/>
    <property type="match status" value="1"/>
</dbReference>
<evidence type="ECO:0000313" key="1">
    <source>
        <dbReference type="EMBL" id="PWR19510.1"/>
    </source>
</evidence>
<comment type="caution">
    <text evidence="1">The sequence shown here is derived from an EMBL/GenBank/DDBJ whole genome shotgun (WGS) entry which is preliminary data.</text>
</comment>
<dbReference type="Gene3D" id="3.30.530.20">
    <property type="match status" value="1"/>
</dbReference>
<keyword evidence="2" id="KW-1185">Reference proteome</keyword>
<organism evidence="1 2">
    <name type="scientific">Zavarzinia aquatilis</name>
    <dbReference type="NCBI Taxonomy" id="2211142"/>
    <lineage>
        <taxon>Bacteria</taxon>
        <taxon>Pseudomonadati</taxon>
        <taxon>Pseudomonadota</taxon>
        <taxon>Alphaproteobacteria</taxon>
        <taxon>Rhodospirillales</taxon>
        <taxon>Zavarziniaceae</taxon>
        <taxon>Zavarzinia</taxon>
    </lineage>
</organism>
<dbReference type="Proteomes" id="UP000245461">
    <property type="component" value="Unassembled WGS sequence"/>
</dbReference>
<proteinExistence type="predicted"/>
<dbReference type="PANTHER" id="PTHR39332">
    <property type="entry name" value="BLL4707 PROTEIN"/>
    <property type="match status" value="1"/>
</dbReference>
<dbReference type="InterPro" id="IPR023393">
    <property type="entry name" value="START-like_dom_sf"/>
</dbReference>
<evidence type="ECO:0000313" key="2">
    <source>
        <dbReference type="Proteomes" id="UP000245461"/>
    </source>
</evidence>
<dbReference type="RefSeq" id="WP_109907392.1">
    <property type="nucleotide sequence ID" value="NZ_QGLE01000011.1"/>
</dbReference>
<dbReference type="InterPro" id="IPR019587">
    <property type="entry name" value="Polyketide_cyclase/dehydratase"/>
</dbReference>
<dbReference type="PANTHER" id="PTHR39332:SF7">
    <property type="entry name" value="SRPBCC FAMILY PROTEIN"/>
    <property type="match status" value="1"/>
</dbReference>
<reference evidence="1 2" key="1">
    <citation type="submission" date="2018-05" db="EMBL/GenBank/DDBJ databases">
        <title>Zavarzinia sp. HR-AS.</title>
        <authorList>
            <person name="Lee Y."/>
            <person name="Jeon C.O."/>
        </authorList>
    </citation>
    <scope>NUCLEOTIDE SEQUENCE [LARGE SCALE GENOMIC DNA]</scope>
    <source>
        <strain evidence="1 2">HR-AS</strain>
    </source>
</reference>
<dbReference type="SUPFAM" id="SSF55961">
    <property type="entry name" value="Bet v1-like"/>
    <property type="match status" value="1"/>
</dbReference>